<evidence type="ECO:0000313" key="2">
    <source>
        <dbReference type="EMBL" id="GAX73044.1"/>
    </source>
</evidence>
<feature type="region of interest" description="Disordered" evidence="1">
    <location>
        <begin position="224"/>
        <end position="245"/>
    </location>
</feature>
<proteinExistence type="predicted"/>
<protein>
    <submittedName>
        <fullName evidence="2">Uncharacterized protein</fullName>
    </submittedName>
</protein>
<evidence type="ECO:0000256" key="1">
    <source>
        <dbReference type="SAM" id="MobiDB-lite"/>
    </source>
</evidence>
<dbReference type="EMBL" id="BEGY01000002">
    <property type="protein sequence ID" value="GAX73044.1"/>
    <property type="molecule type" value="Genomic_DNA"/>
</dbReference>
<evidence type="ECO:0000313" key="3">
    <source>
        <dbReference type="Proteomes" id="UP000232323"/>
    </source>
</evidence>
<feature type="compositionally biased region" description="Polar residues" evidence="1">
    <location>
        <begin position="257"/>
        <end position="269"/>
    </location>
</feature>
<dbReference type="Proteomes" id="UP000232323">
    <property type="component" value="Unassembled WGS sequence"/>
</dbReference>
<feature type="compositionally biased region" description="Basic residues" evidence="1">
    <location>
        <begin position="285"/>
        <end position="294"/>
    </location>
</feature>
<reference evidence="2 3" key="1">
    <citation type="submission" date="2017-08" db="EMBL/GenBank/DDBJ databases">
        <title>Acidophilic green algal genome provides insights into adaptation to an acidic environment.</title>
        <authorList>
            <person name="Hirooka S."/>
            <person name="Hirose Y."/>
            <person name="Kanesaki Y."/>
            <person name="Higuchi S."/>
            <person name="Fujiwara T."/>
            <person name="Onuma R."/>
            <person name="Era A."/>
            <person name="Ohbayashi R."/>
            <person name="Uzuka A."/>
            <person name="Nozaki H."/>
            <person name="Yoshikawa H."/>
            <person name="Miyagishima S.Y."/>
        </authorList>
    </citation>
    <scope>NUCLEOTIDE SEQUENCE [LARGE SCALE GENOMIC DNA]</scope>
    <source>
        <strain evidence="2 3">NIES-2499</strain>
    </source>
</reference>
<accession>A0A250WQB4</accession>
<feature type="region of interest" description="Disordered" evidence="1">
    <location>
        <begin position="257"/>
        <end position="299"/>
    </location>
</feature>
<gene>
    <name evidence="2" type="ORF">CEUSTIGMA_g497.t1</name>
</gene>
<keyword evidence="3" id="KW-1185">Reference proteome</keyword>
<name>A0A250WQB4_9CHLO</name>
<dbReference type="AlphaFoldDB" id="A0A250WQB4"/>
<organism evidence="2 3">
    <name type="scientific">Chlamydomonas eustigma</name>
    <dbReference type="NCBI Taxonomy" id="1157962"/>
    <lineage>
        <taxon>Eukaryota</taxon>
        <taxon>Viridiplantae</taxon>
        <taxon>Chlorophyta</taxon>
        <taxon>core chlorophytes</taxon>
        <taxon>Chlorophyceae</taxon>
        <taxon>CS clade</taxon>
        <taxon>Chlamydomonadales</taxon>
        <taxon>Chlamydomonadaceae</taxon>
        <taxon>Chlamydomonas</taxon>
    </lineage>
</organism>
<sequence>MIRKRDQEERKNSAIELSLVDVTASDCGSGRVRLHQDIWTELGIPFHKCVKVTTSPDCLWTFICVSSIYEPNNHSGGQAVDPRVVIPPLDTSISALRSQLKSKFDSRISVWPSTPVNALQINILTSPGILGFPVIQLKLHQLLITPGSFVLLGGDHYIKVLSATPNCTAKEPLYRITAATRINILGEGEDQISSTPSSPSFTPHSLVLNSTTQTEVSSELLFSTSQLSEDPTHKTEPGFLEEGGELSGTIPACSKAISTNPVVPSSNHPSLEESVSGPEVSRNKSATKKGRKKQDRGTTIANSKFNLLLNLTED</sequence>
<comment type="caution">
    <text evidence="2">The sequence shown here is derived from an EMBL/GenBank/DDBJ whole genome shotgun (WGS) entry which is preliminary data.</text>
</comment>